<evidence type="ECO:0000313" key="1">
    <source>
        <dbReference type="EMBL" id="AVP57589.1"/>
    </source>
</evidence>
<proteinExistence type="predicted"/>
<name>A0A2P1NKK1_9BURK</name>
<dbReference type="SUPFAM" id="SSF159501">
    <property type="entry name" value="EreA/ChaN-like"/>
    <property type="match status" value="1"/>
</dbReference>
<dbReference type="EMBL" id="CP027792">
    <property type="protein sequence ID" value="AVP57589.1"/>
    <property type="molecule type" value="Genomic_DNA"/>
</dbReference>
<dbReference type="Gene3D" id="3.40.1660.10">
    <property type="entry name" value="EreA-like (biosynthetic domain)"/>
    <property type="match status" value="1"/>
</dbReference>
<evidence type="ECO:0000313" key="2">
    <source>
        <dbReference type="Proteomes" id="UP000241829"/>
    </source>
</evidence>
<dbReference type="AlphaFoldDB" id="A0A2P1NKK1"/>
<dbReference type="PIRSF" id="PIRSF036794">
    <property type="entry name" value="UCP_erythr_ester"/>
    <property type="match status" value="1"/>
</dbReference>
<dbReference type="OrthoDB" id="9810066at2"/>
<protein>
    <submittedName>
        <fullName evidence="1">Erythromycin esterase</fullName>
    </submittedName>
</protein>
<dbReference type="InterPro" id="IPR052036">
    <property type="entry name" value="Hydrolase/PRTase-associated"/>
</dbReference>
<dbReference type="Pfam" id="PF05139">
    <property type="entry name" value="Erythro_esteras"/>
    <property type="match status" value="1"/>
</dbReference>
<dbReference type="RefSeq" id="WP_106846142.1">
    <property type="nucleotide sequence ID" value="NZ_CP027792.1"/>
</dbReference>
<dbReference type="KEGG" id="melm:C7H73_07915"/>
<dbReference type="Gene3D" id="1.20.1440.30">
    <property type="entry name" value="Biosynthetic Protein domain"/>
    <property type="match status" value="1"/>
</dbReference>
<dbReference type="InterPro" id="IPR007815">
    <property type="entry name" value="Emycin_Estase"/>
</dbReference>
<dbReference type="Gene3D" id="3.30.1870.10">
    <property type="entry name" value="EreA-like, domain 2"/>
    <property type="match status" value="1"/>
</dbReference>
<accession>A0A2P1NKK1</accession>
<dbReference type="Proteomes" id="UP000241829">
    <property type="component" value="Chromosome"/>
</dbReference>
<dbReference type="CDD" id="cd14728">
    <property type="entry name" value="Ere-like"/>
    <property type="match status" value="1"/>
</dbReference>
<sequence>MSLLDRQEHRTGGGAEGLQDDARLLHALRPHLRAFERADTAPGLLELIGDARFVLIGEASHGTHEFYLERARLTRRLITEHGCTAVVAEADWPDALRVDRYVRGRSDDVDAEAALAGFERFPTWMWRNTVMREFVEWLREHNRSAPASRQVGFFGMDLYSMYASIRAVVAHLQQVDPQAAARARARYGCLDHRGGEDSQAYGYAAAFGAVPSCEDQAIEQLLEMNRRTGATLGTDRDEAFYAQQNARLVRNAEEYYRTLFRGRVSSWNLRDTHMVQTLAALDKHLHTTRGAAPRMAVWAHNSHLGDASATEMGQQGEWNVGQLVRERWGRESVAIGLSTYHGSVTAASEWDGPAERKRVRDGLPGSFEQLFHDSGMARLWLPLRDQPQVAQLLQRERLQRAIGVIYQPDTERHSHYFHTRLPGQFDALLHIDRTHALQPLVPERRWHDGEGEVPETWPSGL</sequence>
<dbReference type="InterPro" id="IPR014622">
    <property type="entry name" value="UCP036794_erythomycin"/>
</dbReference>
<organism evidence="1 2">
    <name type="scientific">Pulveribacter suum</name>
    <dbReference type="NCBI Taxonomy" id="2116657"/>
    <lineage>
        <taxon>Bacteria</taxon>
        <taxon>Pseudomonadati</taxon>
        <taxon>Pseudomonadota</taxon>
        <taxon>Betaproteobacteria</taxon>
        <taxon>Burkholderiales</taxon>
        <taxon>Comamonadaceae</taxon>
        <taxon>Pulveribacter</taxon>
    </lineage>
</organism>
<dbReference type="GO" id="GO:0046677">
    <property type="term" value="P:response to antibiotic"/>
    <property type="evidence" value="ECO:0007669"/>
    <property type="project" value="InterPro"/>
</dbReference>
<keyword evidence="2" id="KW-1185">Reference proteome</keyword>
<dbReference type="PANTHER" id="PTHR31299:SF0">
    <property type="entry name" value="ESTERASE, PUTATIVE (AFU_ORTHOLOGUE AFUA_1G05850)-RELATED"/>
    <property type="match status" value="1"/>
</dbReference>
<reference evidence="2" key="1">
    <citation type="submission" date="2018-03" db="EMBL/GenBank/DDBJ databases">
        <title>Genome sequencing of Melaminivora sp. strain SC2-7.</title>
        <authorList>
            <person name="Kim S.-J."/>
            <person name="Heo J."/>
            <person name="Ahn J.-H."/>
            <person name="Kwon S.-W."/>
        </authorList>
    </citation>
    <scope>NUCLEOTIDE SEQUENCE [LARGE SCALE GENOMIC DNA]</scope>
    <source>
        <strain evidence="2">SC2-7</strain>
    </source>
</reference>
<gene>
    <name evidence="1" type="ORF">C7H73_07915</name>
</gene>
<dbReference type="PANTHER" id="PTHR31299">
    <property type="entry name" value="ESTERASE, PUTATIVE (AFU_ORTHOLOGUE AFUA_1G05850)-RELATED"/>
    <property type="match status" value="1"/>
</dbReference>